<dbReference type="Ensembl" id="ENSPTXT00000004427.1">
    <property type="protein sequence ID" value="ENSPTXP00000004304.1"/>
    <property type="gene ID" value="ENSPTXG00000003179.1"/>
</dbReference>
<feature type="region of interest" description="Disordered" evidence="3">
    <location>
        <begin position="664"/>
        <end position="684"/>
    </location>
</feature>
<dbReference type="Gene3D" id="2.30.29.30">
    <property type="entry name" value="Pleckstrin-homology domain (PH domain)/Phosphotyrosine-binding domain (PTB)"/>
    <property type="match status" value="1"/>
</dbReference>
<feature type="compositionally biased region" description="Polar residues" evidence="3">
    <location>
        <begin position="459"/>
        <end position="476"/>
    </location>
</feature>
<dbReference type="GO" id="GO:0030316">
    <property type="term" value="P:osteoclast differentiation"/>
    <property type="evidence" value="ECO:0007669"/>
    <property type="project" value="Ensembl"/>
</dbReference>
<dbReference type="SMART" id="SM00233">
    <property type="entry name" value="PH"/>
    <property type="match status" value="1"/>
</dbReference>
<feature type="region of interest" description="Disordered" evidence="3">
    <location>
        <begin position="344"/>
        <end position="372"/>
    </location>
</feature>
<dbReference type="Proteomes" id="UP000472273">
    <property type="component" value="Unplaced"/>
</dbReference>
<dbReference type="PROSITE" id="PS50003">
    <property type="entry name" value="PH_DOMAIN"/>
    <property type="match status" value="1"/>
</dbReference>
<sequence length="684" mass="75835">RSGGGGVVCSGWLRKSPPEKKLRRYAWKKRWFILRSGRMSGDPDVLEYYKNNHSKKPLRVINLNFCEQVDAGLTFNKKELQDSFVFDIKTSERTFYLVAETEEEMNKWVRNICQICGFNQSEDHLDSLRNVPLVSHGPRSSPAEFSSSNQRLLRERKTSAPSHSSQPTLFTFESPSNHIRSTLSTSAPQDYLFLHQCMSQKSENTRSASFSQATRFFMRSDPSVQKLSQENGHCVNGLGGQLHGFYSLPKPNRHNSELRDSAYDLPRSFGCYAHTKSSLTGSETSDSEEVYTFKTPNSTLCKDFGELSADSYDVPGTPLSIYQIPRTFTLDKNHNALAVAASSDVVATPPPRPPKPGQAESRWGSPQQRLMDSEGLSMSPIVTTIPRRNTLPAVENCRLHRASSCETYEHPQPSVSGVSSTGLSAESANVGASSYLQNKTVVARSHSTDSEDNYVPMNPGSSLLQNTERSNDNGSQHLYIPMSPGPHHLDRVAHSSATFPAQKGSGSHPLRRMSEIQPPPINRNLKPDRKAKPTPLDLRGNSVIDELPFKSPVTKSWSRPGQTFNSNFSQYCRPTSTQSITSTDSGDSEENYVAMQNPVSASPIPSGKSSPAQKKSTTSVDYLALDFQPSSPGPHRKPSTSSIASDEKVDYVQVDKEKTQALQSTMQEWTDVRQSSEPNKTVKQ</sequence>
<reference evidence="5" key="2">
    <citation type="submission" date="2025-09" db="UniProtKB">
        <authorList>
            <consortium name="Ensembl"/>
        </authorList>
    </citation>
    <scope>IDENTIFICATION</scope>
</reference>
<dbReference type="InterPro" id="IPR001849">
    <property type="entry name" value="PH_domain"/>
</dbReference>
<dbReference type="Pfam" id="PF00169">
    <property type="entry name" value="PH"/>
    <property type="match status" value="1"/>
</dbReference>
<feature type="region of interest" description="Disordered" evidence="3">
    <location>
        <begin position="554"/>
        <end position="650"/>
    </location>
</feature>
<feature type="compositionally biased region" description="Polar residues" evidence="3">
    <location>
        <begin position="607"/>
        <end position="620"/>
    </location>
</feature>
<feature type="domain" description="PH" evidence="4">
    <location>
        <begin position="6"/>
        <end position="117"/>
    </location>
</feature>
<dbReference type="InterPro" id="IPR046355">
    <property type="entry name" value="Gab1-4-like"/>
</dbReference>
<dbReference type="AlphaFoldDB" id="A0A670XWQ6"/>
<feature type="region of interest" description="Disordered" evidence="3">
    <location>
        <begin position="131"/>
        <end position="173"/>
    </location>
</feature>
<evidence type="ECO:0000256" key="2">
    <source>
        <dbReference type="ARBA" id="ARBA00029462"/>
    </source>
</evidence>
<gene>
    <name evidence="5" type="primary">GAB2</name>
</gene>
<dbReference type="FunFam" id="2.30.29.30:FF:000166">
    <property type="entry name" value="GRB2-associated-binding protein 1 isoform X1"/>
    <property type="match status" value="1"/>
</dbReference>
<keyword evidence="6" id="KW-1185">Reference proteome</keyword>
<dbReference type="PANTHER" id="PTHR45960:SF1">
    <property type="entry name" value="GRB2-ASSOCIATED-BINDING PROTEIN 2"/>
    <property type="match status" value="1"/>
</dbReference>
<feature type="compositionally biased region" description="Polar residues" evidence="3">
    <location>
        <begin position="554"/>
        <end position="585"/>
    </location>
</feature>
<comment type="similarity">
    <text evidence="2">Belongs to the GAB family.</text>
</comment>
<keyword evidence="1" id="KW-0597">Phosphoprotein</keyword>
<proteinExistence type="inferred from homology"/>
<dbReference type="OMA" id="MAQCHRR"/>
<dbReference type="InterPro" id="IPR011993">
    <property type="entry name" value="PH-like_dom_sf"/>
</dbReference>
<evidence type="ECO:0000256" key="1">
    <source>
        <dbReference type="ARBA" id="ARBA00022553"/>
    </source>
</evidence>
<dbReference type="SUPFAM" id="SSF50729">
    <property type="entry name" value="PH domain-like"/>
    <property type="match status" value="1"/>
</dbReference>
<accession>A0A670XWQ6</accession>
<protein>
    <submittedName>
        <fullName evidence="5">GRB2 associated binding protein 2</fullName>
    </submittedName>
</protein>
<dbReference type="PANTHER" id="PTHR45960">
    <property type="entry name" value="GRB2-ASSOCIATED-BINDING PROTEIN"/>
    <property type="match status" value="1"/>
</dbReference>
<dbReference type="GO" id="GO:0005886">
    <property type="term" value="C:plasma membrane"/>
    <property type="evidence" value="ECO:0007669"/>
    <property type="project" value="Ensembl"/>
</dbReference>
<organism evidence="5 6">
    <name type="scientific">Pseudonaja textilis</name>
    <name type="common">Eastern brown snake</name>
    <dbReference type="NCBI Taxonomy" id="8673"/>
    <lineage>
        <taxon>Eukaryota</taxon>
        <taxon>Metazoa</taxon>
        <taxon>Chordata</taxon>
        <taxon>Craniata</taxon>
        <taxon>Vertebrata</taxon>
        <taxon>Euteleostomi</taxon>
        <taxon>Lepidosauria</taxon>
        <taxon>Squamata</taxon>
        <taxon>Bifurcata</taxon>
        <taxon>Unidentata</taxon>
        <taxon>Episquamata</taxon>
        <taxon>Toxicofera</taxon>
        <taxon>Serpentes</taxon>
        <taxon>Colubroidea</taxon>
        <taxon>Elapidae</taxon>
        <taxon>Hydrophiinae</taxon>
        <taxon>Pseudonaja</taxon>
    </lineage>
</organism>
<evidence type="ECO:0000256" key="3">
    <source>
        <dbReference type="SAM" id="MobiDB-lite"/>
    </source>
</evidence>
<dbReference type="GO" id="GO:0008284">
    <property type="term" value="P:positive regulation of cell population proliferation"/>
    <property type="evidence" value="ECO:0007669"/>
    <property type="project" value="Ensembl"/>
</dbReference>
<name>A0A670XWQ6_PSETE</name>
<evidence type="ECO:0000259" key="4">
    <source>
        <dbReference type="PROSITE" id="PS50003"/>
    </source>
</evidence>
<dbReference type="GO" id="GO:0005068">
    <property type="term" value="F:transmembrane receptor protein tyrosine kinase adaptor activity"/>
    <property type="evidence" value="ECO:0007669"/>
    <property type="project" value="Ensembl"/>
</dbReference>
<evidence type="ECO:0000313" key="5">
    <source>
        <dbReference type="Ensembl" id="ENSPTXP00000004304.1"/>
    </source>
</evidence>
<feature type="region of interest" description="Disordered" evidence="3">
    <location>
        <begin position="442"/>
        <end position="540"/>
    </location>
</feature>
<feature type="compositionally biased region" description="Polar residues" evidence="3">
    <location>
        <begin position="159"/>
        <end position="173"/>
    </location>
</feature>
<dbReference type="GO" id="GO:0005737">
    <property type="term" value="C:cytoplasm"/>
    <property type="evidence" value="ECO:0007669"/>
    <property type="project" value="Ensembl"/>
</dbReference>
<dbReference type="GeneTree" id="ENSGT00940000157792"/>
<evidence type="ECO:0000313" key="6">
    <source>
        <dbReference type="Proteomes" id="UP000472273"/>
    </source>
</evidence>
<reference evidence="5" key="1">
    <citation type="submission" date="2025-08" db="UniProtKB">
        <authorList>
            <consortium name="Ensembl"/>
        </authorList>
    </citation>
    <scope>IDENTIFICATION</scope>
</reference>